<feature type="domain" description="U1-C C2H2-type zinc finger" evidence="5">
    <location>
        <begin position="1"/>
        <end position="32"/>
    </location>
</feature>
<evidence type="ECO:0000313" key="6">
    <source>
        <dbReference type="EMBL" id="CDK29217.1"/>
    </source>
</evidence>
<reference evidence="6" key="1">
    <citation type="submission" date="2013-12" db="EMBL/GenBank/DDBJ databases">
        <authorList>
            <person name="Genoscope - CEA"/>
        </authorList>
    </citation>
    <scope>NUCLEOTIDE SEQUENCE</scope>
    <source>
        <strain evidence="6">CBS 1993</strain>
    </source>
</reference>
<feature type="region of interest" description="Disordered" evidence="4">
    <location>
        <begin position="62"/>
        <end position="126"/>
    </location>
</feature>
<keyword evidence="2" id="KW-0863">Zinc-finger</keyword>
<dbReference type="EMBL" id="HG793130">
    <property type="protein sequence ID" value="CDK29217.1"/>
    <property type="molecule type" value="Genomic_DNA"/>
</dbReference>
<dbReference type="GO" id="GO:0008270">
    <property type="term" value="F:zinc ion binding"/>
    <property type="evidence" value="ECO:0007669"/>
    <property type="project" value="UniProtKB-KW"/>
</dbReference>
<keyword evidence="3" id="KW-0862">Zinc</keyword>
<dbReference type="OrthoDB" id="3995164at2759"/>
<evidence type="ECO:0000256" key="1">
    <source>
        <dbReference type="ARBA" id="ARBA00022723"/>
    </source>
</evidence>
<evidence type="ECO:0000259" key="5">
    <source>
        <dbReference type="Pfam" id="PF06220"/>
    </source>
</evidence>
<keyword evidence="7" id="KW-1185">Reference proteome</keyword>
<dbReference type="Pfam" id="PF06220">
    <property type="entry name" value="zf-U1"/>
    <property type="match status" value="1"/>
</dbReference>
<name>W6MUE9_9ASCO</name>
<gene>
    <name evidence="6" type="ORF">KUCA_T00005205001</name>
</gene>
<sequence>MGKYWCTTCSLFVDDTKFGRSLHEASSKHKYLTTKIVHDLNRKKREDDKQKKIVDAELHRINKELHIETKKEPTKKGPSYGYAEPWHKKNTNPEDGEAENKEDESEDTKIPQWSTVEQTESSISQTEKVIAQKAFHREHTASEKETKNWELKQKKPDIDDLEEDEIEIPVFKKRKSTKKVSQ</sequence>
<organism evidence="6 7">
    <name type="scientific">Kuraishia capsulata CBS 1993</name>
    <dbReference type="NCBI Taxonomy" id="1382522"/>
    <lineage>
        <taxon>Eukaryota</taxon>
        <taxon>Fungi</taxon>
        <taxon>Dikarya</taxon>
        <taxon>Ascomycota</taxon>
        <taxon>Saccharomycotina</taxon>
        <taxon>Pichiomycetes</taxon>
        <taxon>Pichiales</taxon>
        <taxon>Pichiaceae</taxon>
        <taxon>Kuraishia</taxon>
    </lineage>
</organism>
<protein>
    <recommendedName>
        <fullName evidence="5">U1-C C2H2-type zinc finger domain-containing protein</fullName>
    </recommendedName>
</protein>
<evidence type="ECO:0000256" key="2">
    <source>
        <dbReference type="ARBA" id="ARBA00022771"/>
    </source>
</evidence>
<dbReference type="InterPro" id="IPR013085">
    <property type="entry name" value="U1-CZ_Znf_C2H2"/>
</dbReference>
<dbReference type="AlphaFoldDB" id="W6MUE9"/>
<dbReference type="HOGENOM" id="CLU_1482205_0_0_1"/>
<keyword evidence="1" id="KW-0479">Metal-binding</keyword>
<feature type="compositionally biased region" description="Polar residues" evidence="4">
    <location>
        <begin position="111"/>
        <end position="126"/>
    </location>
</feature>
<dbReference type="RefSeq" id="XP_022461205.1">
    <property type="nucleotide sequence ID" value="XM_022600378.1"/>
</dbReference>
<proteinExistence type="predicted"/>
<evidence type="ECO:0000256" key="3">
    <source>
        <dbReference type="ARBA" id="ARBA00022833"/>
    </source>
</evidence>
<dbReference type="Proteomes" id="UP000019384">
    <property type="component" value="Unassembled WGS sequence"/>
</dbReference>
<feature type="compositionally biased region" description="Basic and acidic residues" evidence="4">
    <location>
        <begin position="62"/>
        <end position="75"/>
    </location>
</feature>
<reference evidence="6" key="2">
    <citation type="submission" date="2014-02" db="EMBL/GenBank/DDBJ databases">
        <title>Complete DNA sequence of /Kuraishia capsulata/ illustrates novel genomic features among budding yeasts (/Saccharomycotina/).</title>
        <authorList>
            <person name="Morales L."/>
            <person name="Noel B."/>
            <person name="Porcel B."/>
            <person name="Marcet-Houben M."/>
            <person name="Hullo M-F."/>
            <person name="Sacerdot C."/>
            <person name="Tekaia F."/>
            <person name="Leh-Louis V."/>
            <person name="Despons L."/>
            <person name="Khanna V."/>
            <person name="Aury J-M."/>
            <person name="Barbe V."/>
            <person name="Couloux A."/>
            <person name="Labadie K."/>
            <person name="Pelletier E."/>
            <person name="Souciet J-L."/>
            <person name="Boekhout T."/>
            <person name="Gabaldon T."/>
            <person name="Wincker P."/>
            <person name="Dujon B."/>
        </authorList>
    </citation>
    <scope>NUCLEOTIDE SEQUENCE</scope>
    <source>
        <strain evidence="6">CBS 1993</strain>
    </source>
</reference>
<feature type="compositionally biased region" description="Acidic residues" evidence="4">
    <location>
        <begin position="94"/>
        <end position="106"/>
    </location>
</feature>
<evidence type="ECO:0000313" key="7">
    <source>
        <dbReference type="Proteomes" id="UP000019384"/>
    </source>
</evidence>
<accession>W6MUE9</accession>
<dbReference type="GeneID" id="34522593"/>
<evidence type="ECO:0000256" key="4">
    <source>
        <dbReference type="SAM" id="MobiDB-lite"/>
    </source>
</evidence>